<feature type="compositionally biased region" description="Low complexity" evidence="1">
    <location>
        <begin position="25"/>
        <end position="50"/>
    </location>
</feature>
<dbReference type="GO" id="GO:0005634">
    <property type="term" value="C:nucleus"/>
    <property type="evidence" value="ECO:0007669"/>
    <property type="project" value="TreeGrafter"/>
</dbReference>
<protein>
    <recommendedName>
        <fullName evidence="2">VQ domain-containing protein</fullName>
    </recommendedName>
</protein>
<dbReference type="STRING" id="4537.A0A0E0KJY7"/>
<organism evidence="3">
    <name type="scientific">Oryza punctata</name>
    <name type="common">Red rice</name>
    <dbReference type="NCBI Taxonomy" id="4537"/>
    <lineage>
        <taxon>Eukaryota</taxon>
        <taxon>Viridiplantae</taxon>
        <taxon>Streptophyta</taxon>
        <taxon>Embryophyta</taxon>
        <taxon>Tracheophyta</taxon>
        <taxon>Spermatophyta</taxon>
        <taxon>Magnoliopsida</taxon>
        <taxon>Liliopsida</taxon>
        <taxon>Poales</taxon>
        <taxon>Poaceae</taxon>
        <taxon>BOP clade</taxon>
        <taxon>Oryzoideae</taxon>
        <taxon>Oryzeae</taxon>
        <taxon>Oryzinae</taxon>
        <taxon>Oryza</taxon>
    </lineage>
</organism>
<dbReference type="InterPro" id="IPR039607">
    <property type="entry name" value="VQ_8/17/18/20/21/25"/>
</dbReference>
<dbReference type="Gramene" id="OPUNC03G33830.1">
    <property type="protein sequence ID" value="OPUNC03G33830.1"/>
    <property type="gene ID" value="OPUNC03G33830"/>
</dbReference>
<sequence>MTMTVAMPSSSSSRRGGLRGPRPLPLKVSSSSRGSSPSSSSAAAGSKGASKKAAAAAAAPVIVYEHTPKVVHARPQEFMTVVQRLTGKPSAPPPLVMPVYDAPAMVEQGGAAACGAGDPLLLTLGQRQAAAPALAQPPAVPSPMMAAGMLLSPGFIFSPNTMQSIQELSPLF</sequence>
<dbReference type="Pfam" id="PF05678">
    <property type="entry name" value="VQ"/>
    <property type="match status" value="1"/>
</dbReference>
<dbReference type="AlphaFoldDB" id="A0A0E0KJY7"/>
<dbReference type="Proteomes" id="UP000026962">
    <property type="component" value="Chromosome 3"/>
</dbReference>
<proteinExistence type="predicted"/>
<evidence type="ECO:0000256" key="1">
    <source>
        <dbReference type="SAM" id="MobiDB-lite"/>
    </source>
</evidence>
<keyword evidence="4" id="KW-1185">Reference proteome</keyword>
<feature type="region of interest" description="Disordered" evidence="1">
    <location>
        <begin position="1"/>
        <end position="50"/>
    </location>
</feature>
<accession>A0A0E0KJY7</accession>
<dbReference type="InterPro" id="IPR008889">
    <property type="entry name" value="VQ"/>
</dbReference>
<reference evidence="3" key="2">
    <citation type="submission" date="2018-05" db="EMBL/GenBank/DDBJ databases">
        <title>OpunRS2 (Oryza punctata Reference Sequence Version 2).</title>
        <authorList>
            <person name="Zhang J."/>
            <person name="Kudrna D."/>
            <person name="Lee S."/>
            <person name="Talag J."/>
            <person name="Welchert J."/>
            <person name="Wing R.A."/>
        </authorList>
    </citation>
    <scope>NUCLEOTIDE SEQUENCE [LARGE SCALE GENOMIC DNA]</scope>
</reference>
<dbReference type="PANTHER" id="PTHR33143">
    <property type="entry name" value="F16F4.1 PROTEIN-RELATED"/>
    <property type="match status" value="1"/>
</dbReference>
<dbReference type="PANTHER" id="PTHR33143:SF9">
    <property type="entry name" value="VQ DOMAIN-CONTAINING PROTEIN"/>
    <property type="match status" value="1"/>
</dbReference>
<dbReference type="OMA" id="YDAPAMV"/>
<evidence type="ECO:0000259" key="2">
    <source>
        <dbReference type="Pfam" id="PF05678"/>
    </source>
</evidence>
<reference evidence="3" key="1">
    <citation type="submission" date="2015-04" db="UniProtKB">
        <authorList>
            <consortium name="EnsemblPlants"/>
        </authorList>
    </citation>
    <scope>IDENTIFICATION</scope>
</reference>
<name>A0A0E0KJY7_ORYPU</name>
<evidence type="ECO:0000313" key="3">
    <source>
        <dbReference type="EnsemblPlants" id="OPUNC03G33830.1"/>
    </source>
</evidence>
<dbReference type="HOGENOM" id="CLU_133509_0_0_1"/>
<evidence type="ECO:0000313" key="4">
    <source>
        <dbReference type="Proteomes" id="UP000026962"/>
    </source>
</evidence>
<dbReference type="eggNOG" id="ENOG502SG9H">
    <property type="taxonomic scope" value="Eukaryota"/>
</dbReference>
<feature type="domain" description="VQ" evidence="2">
    <location>
        <begin position="66"/>
        <end position="92"/>
    </location>
</feature>
<dbReference type="EnsemblPlants" id="OPUNC03G33830.1">
    <property type="protein sequence ID" value="OPUNC03G33830.1"/>
    <property type="gene ID" value="OPUNC03G33830"/>
</dbReference>